<dbReference type="Proteomes" id="UP001595715">
    <property type="component" value="Unassembled WGS sequence"/>
</dbReference>
<sequence>MNKPTVNILSVSGGKDSTAMWLLAIEKGVKVEPVFADTGNEHPMTYEYLDYLERELGTIRRVKADFSRRIAKRKEYVVTHWPSKLQKDVPGQWIKISDEEDLVPPAFEPPDPYKPYNGVAGWRWEPTVKGMTPEETEVIVQRALTALVPSGNPFLDLCIWKGRFPSTKARFCTTFLKTDVIYEQVVMPYLEQGFKVVSWQGVRAEESHTRSKLPEREETPEGQEVYRPILRWLVDDVFAIHDRMGVKPNPLYKLGMSRVGCMPCVNCNKGELFEISRRFPAEIDRIREWEAIVKQASKRGAATFFPTAHGQGNGIDEWVEWSKTTHGGKNMDLLKAIELADDPPMCSSVYGLCE</sequence>
<dbReference type="InterPro" id="IPR014729">
    <property type="entry name" value="Rossmann-like_a/b/a_fold"/>
</dbReference>
<name>A0ABV8KA43_9BACL</name>
<dbReference type="InterPro" id="IPR002500">
    <property type="entry name" value="PAPS_reduct_dom"/>
</dbReference>
<dbReference type="PANTHER" id="PTHR43196:SF2">
    <property type="entry name" value="PHOSPHOADENOSINE PHOSPHOSULFATE REDUCTASE"/>
    <property type="match status" value="1"/>
</dbReference>
<dbReference type="EMBL" id="JBHSAM010000034">
    <property type="protein sequence ID" value="MFC4102868.1"/>
    <property type="molecule type" value="Genomic_DNA"/>
</dbReference>
<comment type="caution">
    <text evidence="2">The sequence shown here is derived from an EMBL/GenBank/DDBJ whole genome shotgun (WGS) entry which is preliminary data.</text>
</comment>
<dbReference type="PANTHER" id="PTHR43196">
    <property type="entry name" value="SULFATE ADENYLYLTRANSFERASE SUBUNIT 2"/>
    <property type="match status" value="1"/>
</dbReference>
<dbReference type="RefSeq" id="WP_377721471.1">
    <property type="nucleotide sequence ID" value="NZ_JBHSAM010000034.1"/>
</dbReference>
<dbReference type="SUPFAM" id="SSF52402">
    <property type="entry name" value="Adenine nucleotide alpha hydrolases-like"/>
    <property type="match status" value="1"/>
</dbReference>
<keyword evidence="3" id="KW-1185">Reference proteome</keyword>
<evidence type="ECO:0000259" key="1">
    <source>
        <dbReference type="Pfam" id="PF01507"/>
    </source>
</evidence>
<feature type="domain" description="Phosphoadenosine phosphosulphate reductase" evidence="1">
    <location>
        <begin position="8"/>
        <end position="265"/>
    </location>
</feature>
<protein>
    <submittedName>
        <fullName evidence="2">Phosphoadenosine phosphosulfate reductase family protein</fullName>
    </submittedName>
</protein>
<dbReference type="Pfam" id="PF01507">
    <property type="entry name" value="PAPS_reduct"/>
    <property type="match status" value="1"/>
</dbReference>
<dbReference type="Gene3D" id="3.40.50.620">
    <property type="entry name" value="HUPs"/>
    <property type="match status" value="1"/>
</dbReference>
<proteinExistence type="predicted"/>
<dbReference type="InterPro" id="IPR050128">
    <property type="entry name" value="Sulfate_adenylyltrnsfr_sub2"/>
</dbReference>
<evidence type="ECO:0000313" key="2">
    <source>
        <dbReference type="EMBL" id="MFC4102868.1"/>
    </source>
</evidence>
<reference evidence="3" key="1">
    <citation type="journal article" date="2019" name="Int. J. Syst. Evol. Microbiol.">
        <title>The Global Catalogue of Microorganisms (GCM) 10K type strain sequencing project: providing services to taxonomists for standard genome sequencing and annotation.</title>
        <authorList>
            <consortium name="The Broad Institute Genomics Platform"/>
            <consortium name="The Broad Institute Genome Sequencing Center for Infectious Disease"/>
            <person name="Wu L."/>
            <person name="Ma J."/>
        </authorList>
    </citation>
    <scope>NUCLEOTIDE SEQUENCE [LARGE SCALE GENOMIC DNA]</scope>
    <source>
        <strain evidence="3">IBRC-M 10987</strain>
    </source>
</reference>
<organism evidence="2 3">
    <name type="scientific">Paenibacillus xanthanilyticus</name>
    <dbReference type="NCBI Taxonomy" id="1783531"/>
    <lineage>
        <taxon>Bacteria</taxon>
        <taxon>Bacillati</taxon>
        <taxon>Bacillota</taxon>
        <taxon>Bacilli</taxon>
        <taxon>Bacillales</taxon>
        <taxon>Paenibacillaceae</taxon>
        <taxon>Paenibacillus</taxon>
    </lineage>
</organism>
<gene>
    <name evidence="2" type="ORF">ACFOZ8_24920</name>
</gene>
<accession>A0ABV8KA43</accession>
<evidence type="ECO:0000313" key="3">
    <source>
        <dbReference type="Proteomes" id="UP001595715"/>
    </source>
</evidence>